<keyword evidence="5" id="KW-1185">Reference proteome</keyword>
<dbReference type="STRING" id="1123029.SAMN02745172_03633"/>
<proteinExistence type="predicted"/>
<dbReference type="AlphaFoldDB" id="A0A1M7ZQ29"/>
<dbReference type="InterPro" id="IPR011576">
    <property type="entry name" value="Pyridox_Oxase_N"/>
</dbReference>
<keyword evidence="1" id="KW-0175">Coiled coil</keyword>
<feature type="region of interest" description="Disordered" evidence="2">
    <location>
        <begin position="27"/>
        <end position="47"/>
    </location>
</feature>
<evidence type="ECO:0000259" key="3">
    <source>
        <dbReference type="Pfam" id="PF01243"/>
    </source>
</evidence>
<reference evidence="4 5" key="1">
    <citation type="submission" date="2016-12" db="EMBL/GenBank/DDBJ databases">
        <authorList>
            <person name="Song W.-J."/>
            <person name="Kurnit D.M."/>
        </authorList>
    </citation>
    <scope>NUCLEOTIDE SEQUENCE [LARGE SCALE GENOMIC DNA]</scope>
    <source>
        <strain evidence="4 5">DSM 19599</strain>
    </source>
</reference>
<organism evidence="4 5">
    <name type="scientific">Pseudoxanthobacter soli DSM 19599</name>
    <dbReference type="NCBI Taxonomy" id="1123029"/>
    <lineage>
        <taxon>Bacteria</taxon>
        <taxon>Pseudomonadati</taxon>
        <taxon>Pseudomonadota</taxon>
        <taxon>Alphaproteobacteria</taxon>
        <taxon>Hyphomicrobiales</taxon>
        <taxon>Segnochrobactraceae</taxon>
        <taxon>Pseudoxanthobacter</taxon>
    </lineage>
</organism>
<dbReference type="RefSeq" id="WP_073631324.1">
    <property type="nucleotide sequence ID" value="NZ_FRXO01000009.1"/>
</dbReference>
<feature type="domain" description="Pyridoxamine 5'-phosphate oxidase N-terminal" evidence="3">
    <location>
        <begin position="55"/>
        <end position="157"/>
    </location>
</feature>
<evidence type="ECO:0000313" key="4">
    <source>
        <dbReference type="EMBL" id="SHO66971.1"/>
    </source>
</evidence>
<dbReference type="Pfam" id="PF01243">
    <property type="entry name" value="PNPOx_N"/>
    <property type="match status" value="1"/>
</dbReference>
<dbReference type="Gene3D" id="2.30.110.10">
    <property type="entry name" value="Electron Transport, Fmn-binding Protein, Chain A"/>
    <property type="match status" value="1"/>
</dbReference>
<evidence type="ECO:0000256" key="1">
    <source>
        <dbReference type="SAM" id="Coils"/>
    </source>
</evidence>
<name>A0A1M7ZQ29_9HYPH</name>
<dbReference type="Proteomes" id="UP000186406">
    <property type="component" value="Unassembled WGS sequence"/>
</dbReference>
<feature type="coiled-coil region" evidence="1">
    <location>
        <begin position="193"/>
        <end position="220"/>
    </location>
</feature>
<dbReference type="InterPro" id="IPR012349">
    <property type="entry name" value="Split_barrel_FMN-bd"/>
</dbReference>
<evidence type="ECO:0000256" key="2">
    <source>
        <dbReference type="SAM" id="MobiDB-lite"/>
    </source>
</evidence>
<dbReference type="PANTHER" id="PTHR42815:SF2">
    <property type="entry name" value="FAD-BINDING, PUTATIVE (AFU_ORTHOLOGUE AFUA_6G07600)-RELATED"/>
    <property type="match status" value="1"/>
</dbReference>
<gene>
    <name evidence="4" type="ORF">SAMN02745172_03633</name>
</gene>
<dbReference type="OrthoDB" id="9790331at2"/>
<protein>
    <recommendedName>
        <fullName evidence="3">Pyridoxamine 5'-phosphate oxidase N-terminal domain-containing protein</fullName>
    </recommendedName>
</protein>
<dbReference type="EMBL" id="FRXO01000009">
    <property type="protein sequence ID" value="SHO66971.1"/>
    <property type="molecule type" value="Genomic_DNA"/>
</dbReference>
<evidence type="ECO:0000313" key="5">
    <source>
        <dbReference type="Proteomes" id="UP000186406"/>
    </source>
</evidence>
<accession>A0A1M7ZQ29</accession>
<dbReference type="PANTHER" id="PTHR42815">
    <property type="entry name" value="FAD-BINDING, PUTATIVE (AFU_ORTHOLOGUE AFUA_6G07600)-RELATED"/>
    <property type="match status" value="1"/>
</dbReference>
<dbReference type="SUPFAM" id="SSF50475">
    <property type="entry name" value="FMN-binding split barrel"/>
    <property type="match status" value="1"/>
</dbReference>
<sequence>MRNGYLEIASTPSVEAAQEHYGSAARWARAGDRGTAGGDFTDEDVRNRRLGPPERAFIAERDGFYLASVSETGWPYVQYRGGPPGFLRVVDEATLGFADFRGNRQYITTGNVEAHNRVSLFLMDYAHRQRLKIFGRMRILDAADDPALAERLIVAGYPARVERLVTIAVEAFDWNCPQHITPRFTETELAAALAPVRDELATLRQENARLRQELHARQTRDGDATERPI</sequence>